<dbReference type="Pfam" id="PF00619">
    <property type="entry name" value="CARD"/>
    <property type="match status" value="1"/>
</dbReference>
<evidence type="ECO:0000256" key="3">
    <source>
        <dbReference type="ARBA" id="ARBA00022588"/>
    </source>
</evidence>
<dbReference type="OrthoDB" id="8891580at2759"/>
<dbReference type="GO" id="GO:0006954">
    <property type="term" value="P:inflammatory response"/>
    <property type="evidence" value="ECO:0007669"/>
    <property type="project" value="UniProtKB-KW"/>
</dbReference>
<evidence type="ECO:0000256" key="5">
    <source>
        <dbReference type="ARBA" id="ARBA00023198"/>
    </source>
</evidence>
<dbReference type="EMBL" id="KV931520">
    <property type="protein sequence ID" value="PIO31114.1"/>
    <property type="molecule type" value="Genomic_DNA"/>
</dbReference>
<keyword evidence="3" id="KW-0399">Innate immunity</keyword>
<evidence type="ECO:0000256" key="4">
    <source>
        <dbReference type="ARBA" id="ARBA00022859"/>
    </source>
</evidence>
<dbReference type="AlphaFoldDB" id="A0A2G9RTC1"/>
<evidence type="ECO:0000313" key="8">
    <source>
        <dbReference type="Proteomes" id="UP000228934"/>
    </source>
</evidence>
<comment type="subcellular location">
    <subcellularLocation>
        <location evidence="1">Cytoplasm</location>
        <location evidence="1">Cytosol</location>
    </subcellularLocation>
</comment>
<dbReference type="GO" id="GO:0061702">
    <property type="term" value="C:canonical inflammasome complex"/>
    <property type="evidence" value="ECO:0007669"/>
    <property type="project" value="TreeGrafter"/>
</dbReference>
<name>A0A2G9RTC1_AQUCT</name>
<evidence type="ECO:0000313" key="7">
    <source>
        <dbReference type="EMBL" id="PIO31114.1"/>
    </source>
</evidence>
<dbReference type="SUPFAM" id="SSF47986">
    <property type="entry name" value="DEATH domain"/>
    <property type="match status" value="1"/>
</dbReference>
<dbReference type="InterPro" id="IPR011029">
    <property type="entry name" value="DEATH-like_dom_sf"/>
</dbReference>
<keyword evidence="5" id="KW-0395">Inflammatory response</keyword>
<evidence type="ECO:0000256" key="2">
    <source>
        <dbReference type="ARBA" id="ARBA00022490"/>
    </source>
</evidence>
<accession>A0A2G9RTC1</accession>
<keyword evidence="8" id="KW-1185">Reference proteome</keyword>
<dbReference type="GO" id="GO:0042981">
    <property type="term" value="P:regulation of apoptotic process"/>
    <property type="evidence" value="ECO:0007669"/>
    <property type="project" value="InterPro"/>
</dbReference>
<gene>
    <name evidence="7" type="ORF">AB205_0008470</name>
</gene>
<dbReference type="GO" id="GO:0045087">
    <property type="term" value="P:innate immune response"/>
    <property type="evidence" value="ECO:0007669"/>
    <property type="project" value="UniProtKB-KW"/>
</dbReference>
<keyword evidence="4" id="KW-0391">Immunity</keyword>
<proteinExistence type="predicted"/>
<sequence length="101" mass="11511">MNGTPSTSSSPSESGRARTFLQKNKEKLCHRLGLLEPILLSLNEKRIITDHEEQSIKSHSMNLQQNRALLNMVESKGAEEEFYKILKKENECLVQSLEQPT</sequence>
<dbReference type="Gene3D" id="1.10.533.10">
    <property type="entry name" value="Death Domain, Fas"/>
    <property type="match status" value="1"/>
</dbReference>
<keyword evidence="2" id="KW-0963">Cytoplasm</keyword>
<dbReference type="PROSITE" id="PS50209">
    <property type="entry name" value="CARD"/>
    <property type="match status" value="1"/>
</dbReference>
<dbReference type="Proteomes" id="UP000228934">
    <property type="component" value="Unassembled WGS sequence"/>
</dbReference>
<reference evidence="8" key="1">
    <citation type="journal article" date="2017" name="Nat. Commun.">
        <title>The North American bullfrog draft genome provides insight into hormonal regulation of long noncoding RNA.</title>
        <authorList>
            <person name="Hammond S.A."/>
            <person name="Warren R.L."/>
            <person name="Vandervalk B.P."/>
            <person name="Kucuk E."/>
            <person name="Khan H."/>
            <person name="Gibb E.A."/>
            <person name="Pandoh P."/>
            <person name="Kirk H."/>
            <person name="Zhao Y."/>
            <person name="Jones M."/>
            <person name="Mungall A.J."/>
            <person name="Coope R."/>
            <person name="Pleasance S."/>
            <person name="Moore R.A."/>
            <person name="Holt R.A."/>
            <person name="Round J.M."/>
            <person name="Ohora S."/>
            <person name="Walle B.V."/>
            <person name="Veldhoen N."/>
            <person name="Helbing C.C."/>
            <person name="Birol I."/>
        </authorList>
    </citation>
    <scope>NUCLEOTIDE SEQUENCE [LARGE SCALE GENOMIC DNA]</scope>
</reference>
<organism evidence="7 8">
    <name type="scientific">Aquarana catesbeiana</name>
    <name type="common">American bullfrog</name>
    <name type="synonym">Rana catesbeiana</name>
    <dbReference type="NCBI Taxonomy" id="8400"/>
    <lineage>
        <taxon>Eukaryota</taxon>
        <taxon>Metazoa</taxon>
        <taxon>Chordata</taxon>
        <taxon>Craniata</taxon>
        <taxon>Vertebrata</taxon>
        <taxon>Euteleostomi</taxon>
        <taxon>Amphibia</taxon>
        <taxon>Batrachia</taxon>
        <taxon>Anura</taxon>
        <taxon>Neobatrachia</taxon>
        <taxon>Ranoidea</taxon>
        <taxon>Ranidae</taxon>
        <taxon>Aquarana</taxon>
    </lineage>
</organism>
<evidence type="ECO:0000259" key="6">
    <source>
        <dbReference type="PROSITE" id="PS50209"/>
    </source>
</evidence>
<protein>
    <recommendedName>
        <fullName evidence="6">CARD domain-containing protein</fullName>
    </recommendedName>
</protein>
<dbReference type="InterPro" id="IPR001315">
    <property type="entry name" value="CARD"/>
</dbReference>
<feature type="domain" description="CARD" evidence="6">
    <location>
        <begin position="13"/>
        <end position="77"/>
    </location>
</feature>
<dbReference type="InterPro" id="IPR051249">
    <property type="entry name" value="NLRP_Inflammasome"/>
</dbReference>
<evidence type="ECO:0000256" key="1">
    <source>
        <dbReference type="ARBA" id="ARBA00004514"/>
    </source>
</evidence>
<dbReference type="PANTHER" id="PTHR46985">
    <property type="entry name" value="NACHT, LRR AND PYD DOMAINS-CONTAINING PROTEIN 1"/>
    <property type="match status" value="1"/>
</dbReference>
<dbReference type="PANTHER" id="PTHR46985:SF4">
    <property type="entry name" value="CASPASE RECRUITMENT DOMAIN-CONTAINING PROTEIN 8"/>
    <property type="match status" value="1"/>
</dbReference>
<dbReference type="CDD" id="cd01671">
    <property type="entry name" value="CARD"/>
    <property type="match status" value="1"/>
</dbReference>